<reference evidence="4" key="1">
    <citation type="submission" date="2023-06" db="EMBL/GenBank/DDBJ databases">
        <title>Genomic of Agaribacillus aureum.</title>
        <authorList>
            <person name="Wang G."/>
        </authorList>
    </citation>
    <scope>NUCLEOTIDE SEQUENCE</scope>
    <source>
        <strain evidence="4">BMA12</strain>
    </source>
</reference>
<comment type="caution">
    <text evidence="4">The sequence shown here is derived from an EMBL/GenBank/DDBJ whole genome shotgun (WGS) entry which is preliminary data.</text>
</comment>
<keyword evidence="5" id="KW-1185">Reference proteome</keyword>
<keyword evidence="1" id="KW-0479">Metal-binding</keyword>
<dbReference type="SMART" id="SM00736">
    <property type="entry name" value="CADG"/>
    <property type="match status" value="3"/>
</dbReference>
<feature type="domain" description="Dystroglycan-type cadherin-like" evidence="3">
    <location>
        <begin position="470"/>
        <end position="571"/>
    </location>
</feature>
<dbReference type="PANTHER" id="PTHR42970">
    <property type="entry name" value="PECTATE LYASE C-RELATED"/>
    <property type="match status" value="1"/>
</dbReference>
<dbReference type="RefSeq" id="WP_346759521.1">
    <property type="nucleotide sequence ID" value="NZ_JAUJEB010000004.1"/>
</dbReference>
<dbReference type="InterPro" id="IPR013783">
    <property type="entry name" value="Ig-like_fold"/>
</dbReference>
<dbReference type="PANTHER" id="PTHR42970:SF1">
    <property type="entry name" value="PECTATE LYASE C-RELATED"/>
    <property type="match status" value="1"/>
</dbReference>
<keyword evidence="2" id="KW-0325">Glycoprotein</keyword>
<dbReference type="EMBL" id="JAUJEB010000004">
    <property type="protein sequence ID" value="MDN5214186.1"/>
    <property type="molecule type" value="Genomic_DNA"/>
</dbReference>
<dbReference type="InterPro" id="IPR012334">
    <property type="entry name" value="Pectin_lyas_fold"/>
</dbReference>
<dbReference type="Pfam" id="PF04200">
    <property type="entry name" value="Lipoprotein_17"/>
    <property type="match status" value="1"/>
</dbReference>
<feature type="domain" description="Dystroglycan-type cadherin-like" evidence="3">
    <location>
        <begin position="678"/>
        <end position="779"/>
    </location>
</feature>
<feature type="domain" description="Dystroglycan-type cadherin-like" evidence="3">
    <location>
        <begin position="574"/>
        <end position="675"/>
    </location>
</feature>
<gene>
    <name evidence="4" type="ORF">QQ020_19065</name>
</gene>
<evidence type="ECO:0000313" key="5">
    <source>
        <dbReference type="Proteomes" id="UP001172083"/>
    </source>
</evidence>
<dbReference type="Gene3D" id="2.160.20.10">
    <property type="entry name" value="Single-stranded right-handed beta-helix, Pectin lyase-like"/>
    <property type="match status" value="1"/>
</dbReference>
<protein>
    <submittedName>
        <fullName evidence="4">Ig-like domain-containing protein</fullName>
    </submittedName>
</protein>
<evidence type="ECO:0000313" key="4">
    <source>
        <dbReference type="EMBL" id="MDN5214186.1"/>
    </source>
</evidence>
<dbReference type="NCBIfam" id="TIGR04183">
    <property type="entry name" value="Por_Secre_tail"/>
    <property type="match status" value="1"/>
</dbReference>
<dbReference type="Pfam" id="PF18962">
    <property type="entry name" value="Por_Secre_tail"/>
    <property type="match status" value="1"/>
</dbReference>
<sequence length="1283" mass="135575">MRQLPIKLNKLSSKHYVLKPLLILLLLPLLTIQTTRAQQLAFPTAEGYGRFVSGGRGGKVIYVTNLNDSGPGSFRAALLASGPRTVVFNVSGTIILQSPVSVKNGNLTIAGQTSPNGITIRRSPVYIQASNVIIRYMRFRLGGEAGKSGYDALSITGQSGDISNVIVDHCSVSWARDECVSIIGDPQASPSASGPGISNITLQWSFVSEGLSSHAFGGFIKYHASNISVIKNLFAHNTQRNPNINGANGSVTNNVIYNWGGRGVTLDNVAKLNVIGNYAKAGADSKSIQGYMVIGGQGGTPVDNQLYVKGNYHSGRRTNLNDNNEWAIFDTDASESKYRKSNPHSFNEGIKVLSATEAFDKVLADGGASIFRDAVDERIVKDTKNGTGRNNISSPLAVGGWPNIAMGTPYPDQDKDGMDDNWEKAVGLNANDDSDRNGDRDGDGYTNLEEFLNCSILGNCESPAPVNTAPTISDISDQQIDENTTLGPLNFTIGDSETSADKLTVTATSGNQALVTNNSIVLGGNGVTRNVTITPSGDQTGTAQITVTVSDGDKKTSESFTLTVKEVVSVNTPPTVTSISDQTIDENTSTKALSFTIGDAETDADDLTLTATSGNQSLVTSGGISLGGTGKNRTVTVSPAKDQTGTAKITVTVSDGDKKTSESFTVTVKEVVSVNTPPTISSISNQTIDENAITKAIAFTIGDAETSADNLTVTATSGNQALVIGSGITLGGTGKNRTITVSPTKDQTGTAKITVTVSDGDKKTAGSFTLTVKEVVSVNTPPTITSVPNQTIDENTSTQAIAFTIGDAETNADNLTVTATSGNQALVANINMLLGGSGTKRTIIVSPKKDQTGTAIITVTVSDGDKKTTKSFAVTVKKVVNSNTPPTVSNISNQTIDENTSMDALPFTIGDMETSANELVVTAACGDRTLVDDSDISFAGKGTKRSITVVPKHDKTGTAKITVTVSDGEKKTAESFILTVQKPASSNTAPTISNISSQSIDENGSTGSLPFSIGDAESDANDLTVKATSSNQKLVGNGNIGLSGSGANRKILINPKPDQTGITTITIVVSDGDMQTTESFRVTVNTVISENTAPVISHIGNQVTSMNQKIGPVYFKISDKETPAGNLRLRVQTSNREIVANDRIFVSGEGENRKLVMYPTKNAVGTCYIRIKVSDGSKTTTKSVRVDVSGMTGVPDILKSKMKIYPNPFNNYIKINTKKIKRGVELAIYDSRGRLRKRARMPKTRAGWSSLELNLSFLESGLYYMKIRYDGVRATSMLVKKSY</sequence>
<proteinExistence type="predicted"/>
<evidence type="ECO:0000256" key="1">
    <source>
        <dbReference type="ARBA" id="ARBA00022723"/>
    </source>
</evidence>
<dbReference type="InterPro" id="IPR007326">
    <property type="entry name" value="Lipoprotein-assoc_dom"/>
</dbReference>
<accession>A0ABT8LAC5</accession>
<dbReference type="InterPro" id="IPR026444">
    <property type="entry name" value="Secre_tail"/>
</dbReference>
<evidence type="ECO:0000256" key="2">
    <source>
        <dbReference type="ARBA" id="ARBA00023180"/>
    </source>
</evidence>
<evidence type="ECO:0000259" key="3">
    <source>
        <dbReference type="SMART" id="SM00736"/>
    </source>
</evidence>
<name>A0ABT8LAC5_9BACT</name>
<dbReference type="Pfam" id="PF17963">
    <property type="entry name" value="Big_9"/>
    <property type="match status" value="3"/>
</dbReference>
<dbReference type="InterPro" id="IPR052063">
    <property type="entry name" value="Polysaccharide_Lyase_1"/>
</dbReference>
<organism evidence="4 5">
    <name type="scientific">Agaribacillus aureus</name>
    <dbReference type="NCBI Taxonomy" id="3051825"/>
    <lineage>
        <taxon>Bacteria</taxon>
        <taxon>Pseudomonadati</taxon>
        <taxon>Bacteroidota</taxon>
        <taxon>Cytophagia</taxon>
        <taxon>Cytophagales</taxon>
        <taxon>Splendidivirgaceae</taxon>
        <taxon>Agaribacillus</taxon>
    </lineage>
</organism>
<dbReference type="InterPro" id="IPR011050">
    <property type="entry name" value="Pectin_lyase_fold/virulence"/>
</dbReference>
<dbReference type="InterPro" id="IPR006644">
    <property type="entry name" value="Cadg"/>
</dbReference>
<dbReference type="Proteomes" id="UP001172083">
    <property type="component" value="Unassembled WGS sequence"/>
</dbReference>
<dbReference type="SUPFAM" id="SSF51126">
    <property type="entry name" value="Pectin lyase-like"/>
    <property type="match status" value="1"/>
</dbReference>
<dbReference type="Gene3D" id="2.60.40.10">
    <property type="entry name" value="Immunoglobulins"/>
    <property type="match status" value="6"/>
</dbReference>